<comment type="caution">
    <text evidence="5">The sequence shown here is derived from an EMBL/GenBank/DDBJ whole genome shotgun (WGS) entry which is preliminary data.</text>
</comment>
<keyword evidence="2" id="KW-0238">DNA-binding</keyword>
<dbReference type="PANTHER" id="PTHR30146">
    <property type="entry name" value="LACI-RELATED TRANSCRIPTIONAL REPRESSOR"/>
    <property type="match status" value="1"/>
</dbReference>
<evidence type="ECO:0000313" key="5">
    <source>
        <dbReference type="EMBL" id="KRO26602.1"/>
    </source>
</evidence>
<dbReference type="PANTHER" id="PTHR30146:SF105">
    <property type="entry name" value="CATABOLITE CONTROL PROTEIN B"/>
    <property type="match status" value="1"/>
</dbReference>
<feature type="domain" description="HTH lacI-type" evidence="4">
    <location>
        <begin position="2"/>
        <end position="56"/>
    </location>
</feature>
<dbReference type="CDD" id="cd01392">
    <property type="entry name" value="HTH_LacI"/>
    <property type="match status" value="1"/>
</dbReference>
<dbReference type="InterPro" id="IPR010982">
    <property type="entry name" value="Lambda_DNA-bd_dom_sf"/>
</dbReference>
<accession>A0A0R2NTJ3</accession>
<dbReference type="SUPFAM" id="SSF47413">
    <property type="entry name" value="lambda repressor-like DNA-binding domains"/>
    <property type="match status" value="1"/>
</dbReference>
<name>A0A0R2NTJ3_9LACO</name>
<dbReference type="Gene3D" id="1.10.260.40">
    <property type="entry name" value="lambda repressor-like DNA-binding domains"/>
    <property type="match status" value="1"/>
</dbReference>
<dbReference type="CDD" id="cd06286">
    <property type="entry name" value="PBP1_CcpB-like"/>
    <property type="match status" value="1"/>
</dbReference>
<dbReference type="EMBL" id="AYGX02000118">
    <property type="protein sequence ID" value="KRO26602.1"/>
    <property type="molecule type" value="Genomic_DNA"/>
</dbReference>
<evidence type="ECO:0000256" key="2">
    <source>
        <dbReference type="ARBA" id="ARBA00023125"/>
    </source>
</evidence>
<dbReference type="InterPro" id="IPR028082">
    <property type="entry name" value="Peripla_BP_I"/>
</dbReference>
<keyword evidence="6" id="KW-1185">Reference proteome</keyword>
<dbReference type="GO" id="GO:0000976">
    <property type="term" value="F:transcription cis-regulatory region binding"/>
    <property type="evidence" value="ECO:0007669"/>
    <property type="project" value="TreeGrafter"/>
</dbReference>
<dbReference type="Pfam" id="PF00532">
    <property type="entry name" value="Peripla_BP_1"/>
    <property type="match status" value="1"/>
</dbReference>
<keyword evidence="1" id="KW-0805">Transcription regulation</keyword>
<sequence>MANIRDVAKLSGHAVSTVSRALNHQGYLAEQTRKEIMAAVKQLDYHRNGLARALSIGKTNQVGVILPYINHPYFQKLADAITDIGFMNGYQVTMMPTNYSQERERHYLDMLKHHLVDGIIFTSRSIAFHDILPYRDYGPIVCCEDTFEYPIASVFTNRGESFVHAFQILKQCGLQHVGVTISRNEHVSQSAKLTLQAYSMVYGPGLDDQLIFRDTKNMFDGITAAEQFLKADPQLQVIFANGDEIAAGAQRQLANQQHPAIVIGQENLPVSFLMDFPTIDHQLTTIGDTAFELLFKAAIEKKQVAAKLILRGQ</sequence>
<dbReference type="InterPro" id="IPR001761">
    <property type="entry name" value="Peripla_BP/Lac1_sug-bd_dom"/>
</dbReference>
<evidence type="ECO:0000256" key="1">
    <source>
        <dbReference type="ARBA" id="ARBA00023015"/>
    </source>
</evidence>
<gene>
    <name evidence="5" type="ORF">DY78_GL000782</name>
</gene>
<keyword evidence="3" id="KW-0804">Transcription</keyword>
<dbReference type="InterPro" id="IPR000843">
    <property type="entry name" value="HTH_LacI"/>
</dbReference>
<evidence type="ECO:0000259" key="4">
    <source>
        <dbReference type="PROSITE" id="PS50932"/>
    </source>
</evidence>
<evidence type="ECO:0000313" key="6">
    <source>
        <dbReference type="Proteomes" id="UP000050920"/>
    </source>
</evidence>
<dbReference type="Gene3D" id="3.40.50.2300">
    <property type="match status" value="2"/>
</dbReference>
<dbReference type="AlphaFoldDB" id="A0A0R2NTJ3"/>
<dbReference type="Proteomes" id="UP000050920">
    <property type="component" value="Unassembled WGS sequence"/>
</dbReference>
<dbReference type="SUPFAM" id="SSF53822">
    <property type="entry name" value="Periplasmic binding protein-like I"/>
    <property type="match status" value="1"/>
</dbReference>
<dbReference type="SMART" id="SM00354">
    <property type="entry name" value="HTH_LACI"/>
    <property type="match status" value="1"/>
</dbReference>
<dbReference type="GO" id="GO:0003700">
    <property type="term" value="F:DNA-binding transcription factor activity"/>
    <property type="evidence" value="ECO:0007669"/>
    <property type="project" value="TreeGrafter"/>
</dbReference>
<organism evidence="5 6">
    <name type="scientific">Lactiplantibacillus fabifermentans DSM 21115</name>
    <dbReference type="NCBI Taxonomy" id="1413187"/>
    <lineage>
        <taxon>Bacteria</taxon>
        <taxon>Bacillati</taxon>
        <taxon>Bacillota</taxon>
        <taxon>Bacilli</taxon>
        <taxon>Lactobacillales</taxon>
        <taxon>Lactobacillaceae</taxon>
        <taxon>Lactiplantibacillus</taxon>
    </lineage>
</organism>
<dbReference type="RefSeq" id="WP_024626423.1">
    <property type="nucleotide sequence ID" value="NZ_AYGX02000118.1"/>
</dbReference>
<reference evidence="5 6" key="1">
    <citation type="journal article" date="2015" name="Genome Announc.">
        <title>Expanding the biotechnology potential of lactobacilli through comparative genomics of 213 strains and associated genera.</title>
        <authorList>
            <person name="Sun Z."/>
            <person name="Harris H.M."/>
            <person name="McCann A."/>
            <person name="Guo C."/>
            <person name="Argimon S."/>
            <person name="Zhang W."/>
            <person name="Yang X."/>
            <person name="Jeffery I.B."/>
            <person name="Cooney J.C."/>
            <person name="Kagawa T.F."/>
            <person name="Liu W."/>
            <person name="Song Y."/>
            <person name="Salvetti E."/>
            <person name="Wrobel A."/>
            <person name="Rasinkangas P."/>
            <person name="Parkhill J."/>
            <person name="Rea M.C."/>
            <person name="O'Sullivan O."/>
            <person name="Ritari J."/>
            <person name="Douillard F.P."/>
            <person name="Paul Ross R."/>
            <person name="Yang R."/>
            <person name="Briner A.E."/>
            <person name="Felis G.E."/>
            <person name="de Vos W.M."/>
            <person name="Barrangou R."/>
            <person name="Klaenhammer T.R."/>
            <person name="Caufield P.W."/>
            <person name="Cui Y."/>
            <person name="Zhang H."/>
            <person name="O'Toole P.W."/>
        </authorList>
    </citation>
    <scope>NUCLEOTIDE SEQUENCE [LARGE SCALE GENOMIC DNA]</scope>
    <source>
        <strain evidence="5 6">DSM 21115</strain>
    </source>
</reference>
<dbReference type="PROSITE" id="PS50932">
    <property type="entry name" value="HTH_LACI_2"/>
    <property type="match status" value="1"/>
</dbReference>
<evidence type="ECO:0000256" key="3">
    <source>
        <dbReference type="ARBA" id="ARBA00023163"/>
    </source>
</evidence>
<dbReference type="Pfam" id="PF00356">
    <property type="entry name" value="LacI"/>
    <property type="match status" value="1"/>
</dbReference>
<protein>
    <submittedName>
        <fullName evidence="5">Catabolite control protein B</fullName>
    </submittedName>
</protein>
<proteinExistence type="predicted"/>